<dbReference type="OrthoDB" id="4584900at2759"/>
<evidence type="ECO:0000313" key="3">
    <source>
        <dbReference type="Proteomes" id="UP000307440"/>
    </source>
</evidence>
<organism evidence="2 3">
    <name type="scientific">Coprinopsis marcescibilis</name>
    <name type="common">Agaric fungus</name>
    <name type="synonym">Psathyrella marcescibilis</name>
    <dbReference type="NCBI Taxonomy" id="230819"/>
    <lineage>
        <taxon>Eukaryota</taxon>
        <taxon>Fungi</taxon>
        <taxon>Dikarya</taxon>
        <taxon>Basidiomycota</taxon>
        <taxon>Agaricomycotina</taxon>
        <taxon>Agaricomycetes</taxon>
        <taxon>Agaricomycetidae</taxon>
        <taxon>Agaricales</taxon>
        <taxon>Agaricineae</taxon>
        <taxon>Psathyrellaceae</taxon>
        <taxon>Coprinopsis</taxon>
    </lineage>
</organism>
<dbReference type="AlphaFoldDB" id="A0A5C3L3Y3"/>
<keyword evidence="3" id="KW-1185">Reference proteome</keyword>
<dbReference type="EMBL" id="ML210165">
    <property type="protein sequence ID" value="TFK27425.1"/>
    <property type="molecule type" value="Genomic_DNA"/>
</dbReference>
<protein>
    <submittedName>
        <fullName evidence="2">Uncharacterized protein</fullName>
    </submittedName>
</protein>
<dbReference type="STRING" id="230819.A0A5C3L3Y3"/>
<evidence type="ECO:0000313" key="2">
    <source>
        <dbReference type="EMBL" id="TFK27425.1"/>
    </source>
</evidence>
<name>A0A5C3L3Y3_COPMA</name>
<gene>
    <name evidence="2" type="ORF">FA15DRAFT_666505</name>
</gene>
<keyword evidence="1" id="KW-0732">Signal</keyword>
<accession>A0A5C3L3Y3</accession>
<evidence type="ECO:0000256" key="1">
    <source>
        <dbReference type="SAM" id="SignalP"/>
    </source>
</evidence>
<sequence length="264" mass="29643">MRSIPRLYALFTVLLVLGIGAVYGLVDFTEHSPYSASEANRGTTPKLRMHKQRLALNDSLDRETNDVRVLAFPDNAQTAIGHGQSIPQTLAYKGNIGIHKVDVEGPLLGYLACHKLAKDVKEAVLYGFNLSAPSMEILVVDSDERMAISTDPFGSDLAPMSKNFHLAGHIRFSTIPGSRPTARHRDDQDLRLREAVLYETNVFSYNPDSEEIEVQWVNKDDNYIEVMTALVSGRIYYTGDIQAFRKYARTKVERVAFKWHPSKA</sequence>
<dbReference type="Proteomes" id="UP000307440">
    <property type="component" value="Unassembled WGS sequence"/>
</dbReference>
<reference evidence="2 3" key="1">
    <citation type="journal article" date="2019" name="Nat. Ecol. Evol.">
        <title>Megaphylogeny resolves global patterns of mushroom evolution.</title>
        <authorList>
            <person name="Varga T."/>
            <person name="Krizsan K."/>
            <person name="Foldi C."/>
            <person name="Dima B."/>
            <person name="Sanchez-Garcia M."/>
            <person name="Sanchez-Ramirez S."/>
            <person name="Szollosi G.J."/>
            <person name="Szarkandi J.G."/>
            <person name="Papp V."/>
            <person name="Albert L."/>
            <person name="Andreopoulos W."/>
            <person name="Angelini C."/>
            <person name="Antonin V."/>
            <person name="Barry K.W."/>
            <person name="Bougher N.L."/>
            <person name="Buchanan P."/>
            <person name="Buyck B."/>
            <person name="Bense V."/>
            <person name="Catcheside P."/>
            <person name="Chovatia M."/>
            <person name="Cooper J."/>
            <person name="Damon W."/>
            <person name="Desjardin D."/>
            <person name="Finy P."/>
            <person name="Geml J."/>
            <person name="Haridas S."/>
            <person name="Hughes K."/>
            <person name="Justo A."/>
            <person name="Karasinski D."/>
            <person name="Kautmanova I."/>
            <person name="Kiss B."/>
            <person name="Kocsube S."/>
            <person name="Kotiranta H."/>
            <person name="LaButti K.M."/>
            <person name="Lechner B.E."/>
            <person name="Liimatainen K."/>
            <person name="Lipzen A."/>
            <person name="Lukacs Z."/>
            <person name="Mihaltcheva S."/>
            <person name="Morgado L.N."/>
            <person name="Niskanen T."/>
            <person name="Noordeloos M.E."/>
            <person name="Ohm R.A."/>
            <person name="Ortiz-Santana B."/>
            <person name="Ovrebo C."/>
            <person name="Racz N."/>
            <person name="Riley R."/>
            <person name="Savchenko A."/>
            <person name="Shiryaev A."/>
            <person name="Soop K."/>
            <person name="Spirin V."/>
            <person name="Szebenyi C."/>
            <person name="Tomsovsky M."/>
            <person name="Tulloss R.E."/>
            <person name="Uehling J."/>
            <person name="Grigoriev I.V."/>
            <person name="Vagvolgyi C."/>
            <person name="Papp T."/>
            <person name="Martin F.M."/>
            <person name="Miettinen O."/>
            <person name="Hibbett D.S."/>
            <person name="Nagy L.G."/>
        </authorList>
    </citation>
    <scope>NUCLEOTIDE SEQUENCE [LARGE SCALE GENOMIC DNA]</scope>
    <source>
        <strain evidence="2 3">CBS 121175</strain>
    </source>
</reference>
<proteinExistence type="predicted"/>
<feature type="signal peptide" evidence="1">
    <location>
        <begin position="1"/>
        <end position="24"/>
    </location>
</feature>
<feature type="chain" id="PRO_5023017598" evidence="1">
    <location>
        <begin position="25"/>
        <end position="264"/>
    </location>
</feature>